<sequence length="74" mass="8196">MMFHSYFEGDTRAHVGDSPYVVSYVDDCFISFPTTSEGMLGKCSSSGESEYGSNQYSDVNDDYSSYVCLSKKGE</sequence>
<protein>
    <submittedName>
        <fullName evidence="1">Uncharacterized protein</fullName>
    </submittedName>
</protein>
<evidence type="ECO:0000313" key="1">
    <source>
        <dbReference type="EMBL" id="CAB4201961.1"/>
    </source>
</evidence>
<organism evidence="1">
    <name type="scientific">uncultured Caudovirales phage</name>
    <dbReference type="NCBI Taxonomy" id="2100421"/>
    <lineage>
        <taxon>Viruses</taxon>
        <taxon>Duplodnaviria</taxon>
        <taxon>Heunggongvirae</taxon>
        <taxon>Uroviricota</taxon>
        <taxon>Caudoviricetes</taxon>
        <taxon>Peduoviridae</taxon>
        <taxon>Maltschvirus</taxon>
        <taxon>Maltschvirus maltsch</taxon>
    </lineage>
</organism>
<reference evidence="1" key="1">
    <citation type="submission" date="2020-05" db="EMBL/GenBank/DDBJ databases">
        <authorList>
            <person name="Chiriac C."/>
            <person name="Salcher M."/>
            <person name="Ghai R."/>
            <person name="Kavagutti S V."/>
        </authorList>
    </citation>
    <scope>NUCLEOTIDE SEQUENCE</scope>
</reference>
<accession>A0A6J5RU92</accession>
<name>A0A6J5RU92_9CAUD</name>
<dbReference type="EMBL" id="LR797308">
    <property type="protein sequence ID" value="CAB4201961.1"/>
    <property type="molecule type" value="Genomic_DNA"/>
</dbReference>
<proteinExistence type="predicted"/>
<gene>
    <name evidence="1" type="ORF">UFOVP1361_11</name>
</gene>